<keyword evidence="2" id="KW-1185">Reference proteome</keyword>
<sequence>MQGEAGLPTQVPESSVRESTVCFCSMRSSIIVEKTNIRSLCALSADDVCQSPELGIIGISRHCDTTAEKLVVKHPL</sequence>
<gene>
    <name evidence="1" type="primary">Acey_s0345.g3105</name>
    <name evidence="1" type="ORF">Y032_0345g3105</name>
</gene>
<protein>
    <submittedName>
        <fullName evidence="1">Uncharacterized protein</fullName>
    </submittedName>
</protein>
<evidence type="ECO:0000313" key="1">
    <source>
        <dbReference type="EMBL" id="EYB82986.1"/>
    </source>
</evidence>
<evidence type="ECO:0000313" key="2">
    <source>
        <dbReference type="Proteomes" id="UP000024635"/>
    </source>
</evidence>
<organism evidence="1 2">
    <name type="scientific">Ancylostoma ceylanicum</name>
    <dbReference type="NCBI Taxonomy" id="53326"/>
    <lineage>
        <taxon>Eukaryota</taxon>
        <taxon>Metazoa</taxon>
        <taxon>Ecdysozoa</taxon>
        <taxon>Nematoda</taxon>
        <taxon>Chromadorea</taxon>
        <taxon>Rhabditida</taxon>
        <taxon>Rhabditina</taxon>
        <taxon>Rhabditomorpha</taxon>
        <taxon>Strongyloidea</taxon>
        <taxon>Ancylostomatidae</taxon>
        <taxon>Ancylostomatinae</taxon>
        <taxon>Ancylostoma</taxon>
    </lineage>
</organism>
<accession>A0A016RXF5</accession>
<dbReference type="Proteomes" id="UP000024635">
    <property type="component" value="Unassembled WGS sequence"/>
</dbReference>
<name>A0A016RXF5_9BILA</name>
<dbReference type="AlphaFoldDB" id="A0A016RXF5"/>
<dbReference type="EMBL" id="JARK01001681">
    <property type="protein sequence ID" value="EYB82986.1"/>
    <property type="molecule type" value="Genomic_DNA"/>
</dbReference>
<reference evidence="2" key="1">
    <citation type="journal article" date="2015" name="Nat. Genet.">
        <title>The genome and transcriptome of the zoonotic hookworm Ancylostoma ceylanicum identify infection-specific gene families.</title>
        <authorList>
            <person name="Schwarz E.M."/>
            <person name="Hu Y."/>
            <person name="Antoshechkin I."/>
            <person name="Miller M.M."/>
            <person name="Sternberg P.W."/>
            <person name="Aroian R.V."/>
        </authorList>
    </citation>
    <scope>NUCLEOTIDE SEQUENCE</scope>
    <source>
        <strain evidence="2">HY135</strain>
    </source>
</reference>
<comment type="caution">
    <text evidence="1">The sequence shown here is derived from an EMBL/GenBank/DDBJ whole genome shotgun (WGS) entry which is preliminary data.</text>
</comment>
<proteinExistence type="predicted"/>